<dbReference type="SUPFAM" id="SSF52058">
    <property type="entry name" value="L domain-like"/>
    <property type="match status" value="2"/>
</dbReference>
<dbReference type="Pfam" id="PF00560">
    <property type="entry name" value="LRR_1"/>
    <property type="match status" value="10"/>
</dbReference>
<keyword evidence="5 11" id="KW-0812">Transmembrane</keyword>
<evidence type="ECO:0000256" key="3">
    <source>
        <dbReference type="ARBA" id="ARBA00022475"/>
    </source>
</evidence>
<reference evidence="13" key="1">
    <citation type="submission" date="2024-03" db="EMBL/GenBank/DDBJ databases">
        <title>WGS assembly of Saponaria officinalis var. Norfolk2.</title>
        <authorList>
            <person name="Jenkins J."/>
            <person name="Shu S."/>
            <person name="Grimwood J."/>
            <person name="Barry K."/>
            <person name="Goodstein D."/>
            <person name="Schmutz J."/>
            <person name="Leebens-Mack J."/>
            <person name="Osbourn A."/>
        </authorList>
    </citation>
    <scope>NUCLEOTIDE SEQUENCE [LARGE SCALE GENOMIC DNA]</scope>
    <source>
        <strain evidence="13">JIC</strain>
    </source>
</reference>
<proteinExistence type="inferred from homology"/>
<evidence type="ECO:0000256" key="7">
    <source>
        <dbReference type="ARBA" id="ARBA00022737"/>
    </source>
</evidence>
<organism evidence="13 14">
    <name type="scientific">Saponaria officinalis</name>
    <name type="common">Common soapwort</name>
    <name type="synonym">Lychnis saponaria</name>
    <dbReference type="NCBI Taxonomy" id="3572"/>
    <lineage>
        <taxon>Eukaryota</taxon>
        <taxon>Viridiplantae</taxon>
        <taxon>Streptophyta</taxon>
        <taxon>Embryophyta</taxon>
        <taxon>Tracheophyta</taxon>
        <taxon>Spermatophyta</taxon>
        <taxon>Magnoliopsida</taxon>
        <taxon>eudicotyledons</taxon>
        <taxon>Gunneridae</taxon>
        <taxon>Pentapetalae</taxon>
        <taxon>Caryophyllales</taxon>
        <taxon>Caryophyllaceae</taxon>
        <taxon>Caryophylleae</taxon>
        <taxon>Saponaria</taxon>
    </lineage>
</organism>
<evidence type="ECO:0000256" key="5">
    <source>
        <dbReference type="ARBA" id="ARBA00022692"/>
    </source>
</evidence>
<evidence type="ECO:0000313" key="13">
    <source>
        <dbReference type="EMBL" id="KAK9665320.1"/>
    </source>
</evidence>
<evidence type="ECO:0000256" key="8">
    <source>
        <dbReference type="ARBA" id="ARBA00022989"/>
    </source>
</evidence>
<dbReference type="SMART" id="SM00369">
    <property type="entry name" value="LRR_TYP"/>
    <property type="match status" value="8"/>
</dbReference>
<keyword evidence="10" id="KW-0325">Glycoprotein</keyword>
<dbReference type="SUPFAM" id="SSF52047">
    <property type="entry name" value="RNI-like"/>
    <property type="match status" value="1"/>
</dbReference>
<dbReference type="InterPro" id="IPR001611">
    <property type="entry name" value="Leu-rich_rpt"/>
</dbReference>
<accession>A0AAW1GNT8</accession>
<gene>
    <name evidence="13" type="ORF">RND81_14G104600</name>
</gene>
<keyword evidence="8 11" id="KW-1133">Transmembrane helix</keyword>
<evidence type="ECO:0000313" key="14">
    <source>
        <dbReference type="Proteomes" id="UP001443914"/>
    </source>
</evidence>
<dbReference type="InterPro" id="IPR032675">
    <property type="entry name" value="LRR_dom_sf"/>
</dbReference>
<evidence type="ECO:0000256" key="1">
    <source>
        <dbReference type="ARBA" id="ARBA00004251"/>
    </source>
</evidence>
<feature type="domain" description="Leucine-rich repeat-containing N-terminal plant-type" evidence="12">
    <location>
        <begin position="45"/>
        <end position="84"/>
    </location>
</feature>
<evidence type="ECO:0000256" key="6">
    <source>
        <dbReference type="ARBA" id="ARBA00022729"/>
    </source>
</evidence>
<comment type="similarity">
    <text evidence="2">Belongs to the RLP family.</text>
</comment>
<evidence type="ECO:0000256" key="9">
    <source>
        <dbReference type="ARBA" id="ARBA00023136"/>
    </source>
</evidence>
<dbReference type="Pfam" id="PF08263">
    <property type="entry name" value="LRRNT_2"/>
    <property type="match status" value="1"/>
</dbReference>
<dbReference type="FunFam" id="3.80.10.10:FF:000213">
    <property type="entry name" value="Tyrosine-sulfated glycopeptide receptor 1"/>
    <property type="match status" value="1"/>
</dbReference>
<name>A0AAW1GNT8_SAPOF</name>
<evidence type="ECO:0000256" key="4">
    <source>
        <dbReference type="ARBA" id="ARBA00022614"/>
    </source>
</evidence>
<dbReference type="PROSITE" id="PS51450">
    <property type="entry name" value="LRR"/>
    <property type="match status" value="1"/>
</dbReference>
<dbReference type="EMBL" id="JBDFQZ010000014">
    <property type="protein sequence ID" value="KAK9665320.1"/>
    <property type="molecule type" value="Genomic_DNA"/>
</dbReference>
<sequence>MTPYIPAKLHDRFVILVLIYAWLTYSSFRAISGTNNTHIEVRCMDTERNALLQFKNGIVVDRCGLLASWGGTLDCCQWNGIRCDNYTSHVISLHLSGFPTYNEHCLQGTISVSLSELNHLKYLNLGFNNFQEESIPEFIGSLADLEHLNLSNSGFWGVIPHEIGNLSRLSSLDLNCLNDTSCILRVDSLGWLSRLKSLRDVNLGGIDLSFVTDWVEIINFLPSLDVLLMDKCCLSIQSPSSLSYVNSSNTLRVVSLSGNRFLGTAMFNWLYNLTRVDTSLEYLDVSDSQISEEIPSFIWQMKSISHLDLSENGLSGEIPSEIGNMQNLKFLNLDYNLLSGPIPSEIWTLDKLSFLSVSLNRLQGLIPNTISNLKRLSHLDLSGNNVQLDIHALKALGKLCRLQMLRLDGINITSDFSQVIEYLSTCAHKSLVTLRLTDTQVSGSVPDSISRFSLLEILYVAGNRLNGTIGEGIGQLSRLKQLGLSSNDLNGVVSDSHFSNLTSLRILDLSDNPNLVFNLSVNWTPPFQLTDLVLRSSKVGPKFPKWVVTQKSIGYLDISDTGIRDTVPISFWHSLSSTLYYLNMSNNMIYGVLPDVSVTFQPVTQIYMSSNNLSGGIPSFLGYNVTKLDLSSNKLSHGLSQFLCPKTEMTLDFLDLSNNSFSDPLPDCWKYFPRLLILKLQNNNITGKLPSSIASVGLQALHLRYNKLSGELPKSWVDSARLNVLDLAYNSLTGYIPSTFVHGLQNLNILSLRNNKLSLGIPLSICRLSCLQILDLAGNNISGTLPNCLYNLTDMANTTRFTDACAFISDLLWLSEDVASFMWKRKERSFTDNSGLLKGIDISDNKLHGGIPDEILSLVGLVFLNLSQNNLSGPIPAGIGQLTSLEFLDLSHNRLSSEIPTSLASISYLEILDLSENNLSGRIPSGIQLQGFDASAYMGNPGLCGAPLSTCRGDKPIPVVQNGDNVAQQNEHNSDDDLFLGLYISVVLGVITGFWVVCGTLVLKRSWRLALFRFYDDINDLVVNTTRAFRRSLR</sequence>
<dbReference type="PANTHER" id="PTHR48063:SF101">
    <property type="entry name" value="LRR RECEPTOR-LIKE SERINE_THREONINE-PROTEIN KINASE FLS2"/>
    <property type="match status" value="1"/>
</dbReference>
<evidence type="ECO:0000259" key="12">
    <source>
        <dbReference type="Pfam" id="PF08263"/>
    </source>
</evidence>
<dbReference type="SMART" id="SM00365">
    <property type="entry name" value="LRR_SD22"/>
    <property type="match status" value="5"/>
</dbReference>
<keyword evidence="4" id="KW-0433">Leucine-rich repeat</keyword>
<dbReference type="PANTHER" id="PTHR48063">
    <property type="entry name" value="LRR RECEPTOR-LIKE KINASE"/>
    <property type="match status" value="1"/>
</dbReference>
<dbReference type="Proteomes" id="UP001443914">
    <property type="component" value="Unassembled WGS sequence"/>
</dbReference>
<comment type="caution">
    <text evidence="13">The sequence shown here is derived from an EMBL/GenBank/DDBJ whole genome shotgun (WGS) entry which is preliminary data.</text>
</comment>
<evidence type="ECO:0000256" key="2">
    <source>
        <dbReference type="ARBA" id="ARBA00009592"/>
    </source>
</evidence>
<keyword evidence="3" id="KW-1003">Cell membrane</keyword>
<dbReference type="InterPro" id="IPR046956">
    <property type="entry name" value="RLP23-like"/>
</dbReference>
<keyword evidence="6" id="KW-0732">Signal</keyword>
<dbReference type="GO" id="GO:0005886">
    <property type="term" value="C:plasma membrane"/>
    <property type="evidence" value="ECO:0007669"/>
    <property type="project" value="UniProtKB-SubCell"/>
</dbReference>
<protein>
    <recommendedName>
        <fullName evidence="12">Leucine-rich repeat-containing N-terminal plant-type domain-containing protein</fullName>
    </recommendedName>
</protein>
<dbReference type="PRINTS" id="PR00019">
    <property type="entry name" value="LEURICHRPT"/>
</dbReference>
<dbReference type="Pfam" id="PF13855">
    <property type="entry name" value="LRR_8"/>
    <property type="match status" value="1"/>
</dbReference>
<dbReference type="AlphaFoldDB" id="A0AAW1GNT8"/>
<evidence type="ECO:0000256" key="10">
    <source>
        <dbReference type="ARBA" id="ARBA00023180"/>
    </source>
</evidence>
<feature type="transmembrane region" description="Helical" evidence="11">
    <location>
        <begin position="978"/>
        <end position="1003"/>
    </location>
</feature>
<dbReference type="InterPro" id="IPR003591">
    <property type="entry name" value="Leu-rich_rpt_typical-subtyp"/>
</dbReference>
<dbReference type="Gene3D" id="3.80.10.10">
    <property type="entry name" value="Ribonuclease Inhibitor"/>
    <property type="match status" value="4"/>
</dbReference>
<comment type="subcellular location">
    <subcellularLocation>
        <location evidence="1">Cell membrane</location>
        <topology evidence="1">Single-pass type I membrane protein</topology>
    </subcellularLocation>
</comment>
<dbReference type="InterPro" id="IPR013210">
    <property type="entry name" value="LRR_N_plant-typ"/>
</dbReference>
<keyword evidence="14" id="KW-1185">Reference proteome</keyword>
<keyword evidence="7" id="KW-0677">Repeat</keyword>
<evidence type="ECO:0000256" key="11">
    <source>
        <dbReference type="SAM" id="Phobius"/>
    </source>
</evidence>
<dbReference type="FunFam" id="3.80.10.10:FF:000383">
    <property type="entry name" value="Leucine-rich repeat receptor protein kinase EMS1"/>
    <property type="match status" value="1"/>
</dbReference>
<keyword evidence="9 11" id="KW-0472">Membrane</keyword>